<organism evidence="1 2">
    <name type="scientific">Prochlorococcus phage P-HM1</name>
    <dbReference type="NCBI Taxonomy" id="445700"/>
    <lineage>
        <taxon>Viruses</taxon>
        <taxon>Duplodnaviria</taxon>
        <taxon>Heunggongvirae</taxon>
        <taxon>Uroviricota</taxon>
        <taxon>Caudoviricetes</taxon>
        <taxon>Eurybiavirus</taxon>
        <taxon>Eurybiavirus PHM2</taxon>
    </lineage>
</organism>
<dbReference type="GeneID" id="10327151"/>
<evidence type="ECO:0000313" key="1">
    <source>
        <dbReference type="EMBL" id="ADO98862.1"/>
    </source>
</evidence>
<dbReference type="RefSeq" id="YP_004322663.1">
    <property type="nucleotide sequence ID" value="NC_015280.1"/>
</dbReference>
<accession>E3SN69</accession>
<gene>
    <name evidence="1" type="ORF">PHM1_238</name>
</gene>
<dbReference type="EMBL" id="GU071101">
    <property type="protein sequence ID" value="ADO98862.1"/>
    <property type="molecule type" value="Genomic_DNA"/>
</dbReference>
<sequence>MPVYPVKNYTTGEEKELNLTISAYEKWREDNPEWEKNWQAGTMSAVREIGDYQNKLPQGFKDRLNNVKKHHPYAKFDALK</sequence>
<dbReference type="OrthoDB" id="24270at10239"/>
<dbReference type="Proteomes" id="UP000006530">
    <property type="component" value="Segment"/>
</dbReference>
<reference evidence="1 2" key="1">
    <citation type="journal article" date="2010" name="Environ. Microbiol.">
        <title>Genomic analysis of oceanic cyanobacterial myoviruses compared with T4-like myoviruses from diverse hosts and environments.</title>
        <authorList>
            <person name="Sullivan M.B."/>
            <person name="Huang K.H."/>
            <person name="Ignacio-Espinoza J.C."/>
            <person name="Berlin A.M."/>
            <person name="Kelly L."/>
            <person name="Weigele P.R."/>
            <person name="DeFrancesco A.S."/>
            <person name="Kern S.E."/>
            <person name="Thompson L.R."/>
            <person name="Young S."/>
            <person name="Yandava C."/>
            <person name="Fu R."/>
            <person name="Krastins B."/>
            <person name="Chase M."/>
            <person name="Sarracino D."/>
            <person name="Osburne M.S."/>
            <person name="Henn M.R."/>
            <person name="Chisholm S.W."/>
        </authorList>
    </citation>
    <scope>NUCLEOTIDE SEQUENCE [LARGE SCALE GENOMIC DNA]</scope>
    <source>
        <strain evidence="1">M4-247</strain>
    </source>
</reference>
<evidence type="ECO:0000313" key="2">
    <source>
        <dbReference type="Proteomes" id="UP000006530"/>
    </source>
</evidence>
<protein>
    <submittedName>
        <fullName evidence="1">Uncharacterized protein</fullName>
    </submittedName>
</protein>
<keyword evidence="2" id="KW-1185">Reference proteome</keyword>
<dbReference type="KEGG" id="vg:10327151"/>
<proteinExistence type="predicted"/>
<name>E3SN69_9CAUD</name>